<comment type="caution">
    <text evidence="2">The sequence shown here is derived from an EMBL/GenBank/DDBJ whole genome shotgun (WGS) entry which is preliminary data.</text>
</comment>
<dbReference type="Pfam" id="PF00563">
    <property type="entry name" value="EAL"/>
    <property type="match status" value="1"/>
</dbReference>
<protein>
    <submittedName>
        <fullName evidence="2">EAL-domain-containing protein</fullName>
    </submittedName>
</protein>
<name>A0A2N0QN42_9GLOM</name>
<feature type="domain" description="EAL" evidence="1">
    <location>
        <begin position="8"/>
        <end position="260"/>
    </location>
</feature>
<gene>
    <name evidence="2" type="ORF">RhiirA1_481412</name>
</gene>
<dbReference type="PANTHER" id="PTHR33121:SF70">
    <property type="entry name" value="SIGNALING PROTEIN YKOW"/>
    <property type="match status" value="1"/>
</dbReference>
<dbReference type="InterPro" id="IPR050706">
    <property type="entry name" value="Cyclic-di-GMP_PDE-like"/>
</dbReference>
<sequence length="260" mass="29980">MSQAFPNEVLMEAHLRRAIEFDELSIHLQPQIDLQTNEIDSFEALIRWNNRKFGYVPPSQFIPLAESSGLIIQVGDWVLEQVCKNLQEWKVKGYRPVRVAVNISPKQFKQENFATKIEQLLNIYDIEPKYLELEITESSMVNVSETHEILTKLKELGVYVSVDDFGTGYSSLSYLKKYPIDIIKIDQSFIADINKDEKNEAIIKAIITLSENLGMDVVAEGVEEEFQEEFLKLNNCRKGQGYLYNKPLPVDLIIKEYLVN</sequence>
<dbReference type="PANTHER" id="PTHR33121">
    <property type="entry name" value="CYCLIC DI-GMP PHOSPHODIESTERASE PDEF"/>
    <property type="match status" value="1"/>
</dbReference>
<dbReference type="VEuPathDB" id="FungiDB:RhiirA1_481412"/>
<evidence type="ECO:0000313" key="2">
    <source>
        <dbReference type="EMBL" id="PKC52476.1"/>
    </source>
</evidence>
<dbReference type="Gene3D" id="3.20.20.450">
    <property type="entry name" value="EAL domain"/>
    <property type="match status" value="1"/>
</dbReference>
<reference evidence="2 3" key="1">
    <citation type="submission" date="2017-10" db="EMBL/GenBank/DDBJ databases">
        <title>Extensive intraspecific genome diversity in a model arbuscular mycorrhizal fungus.</title>
        <authorList>
            <person name="Chen E.C.H."/>
            <person name="Morin E."/>
            <person name="Baudet D."/>
            <person name="Noel J."/>
            <person name="Ndikumana S."/>
            <person name="Charron P."/>
            <person name="St-Onge C."/>
            <person name="Giorgi J."/>
            <person name="Grigoriev I.V."/>
            <person name="Roux C."/>
            <person name="Martin F.M."/>
            <person name="Corradi N."/>
        </authorList>
    </citation>
    <scope>NUCLEOTIDE SEQUENCE [LARGE SCALE GENOMIC DNA]</scope>
    <source>
        <strain evidence="2 3">A1</strain>
    </source>
</reference>
<accession>A0A2N0QN42</accession>
<dbReference type="InterPro" id="IPR035919">
    <property type="entry name" value="EAL_sf"/>
</dbReference>
<dbReference type="FunFam" id="3.20.20.450:FF:000001">
    <property type="entry name" value="Cyclic di-GMP phosphodiesterase yahA"/>
    <property type="match status" value="1"/>
</dbReference>
<proteinExistence type="predicted"/>
<organism evidence="2 3">
    <name type="scientific">Rhizophagus irregularis</name>
    <dbReference type="NCBI Taxonomy" id="588596"/>
    <lineage>
        <taxon>Eukaryota</taxon>
        <taxon>Fungi</taxon>
        <taxon>Fungi incertae sedis</taxon>
        <taxon>Mucoromycota</taxon>
        <taxon>Glomeromycotina</taxon>
        <taxon>Glomeromycetes</taxon>
        <taxon>Glomerales</taxon>
        <taxon>Glomeraceae</taxon>
        <taxon>Rhizophagus</taxon>
    </lineage>
</organism>
<dbReference type="SMART" id="SM00052">
    <property type="entry name" value="EAL"/>
    <property type="match status" value="1"/>
</dbReference>
<dbReference type="EMBL" id="LLXH01005699">
    <property type="protein sequence ID" value="PKC52476.1"/>
    <property type="molecule type" value="Genomic_DNA"/>
</dbReference>
<reference evidence="2 3" key="2">
    <citation type="submission" date="2017-10" db="EMBL/GenBank/DDBJ databases">
        <title>Genome analyses suggest a sexual origin of heterokaryosis in a supposedly ancient asexual fungus.</title>
        <authorList>
            <person name="Corradi N."/>
            <person name="Sedzielewska K."/>
            <person name="Noel J."/>
            <person name="Charron P."/>
            <person name="Farinelli L."/>
            <person name="Marton T."/>
            <person name="Kruger M."/>
            <person name="Pelin A."/>
            <person name="Brachmann A."/>
            <person name="Corradi N."/>
        </authorList>
    </citation>
    <scope>NUCLEOTIDE SEQUENCE [LARGE SCALE GENOMIC DNA]</scope>
    <source>
        <strain evidence="2 3">A1</strain>
    </source>
</reference>
<evidence type="ECO:0000259" key="1">
    <source>
        <dbReference type="PROSITE" id="PS50883"/>
    </source>
</evidence>
<dbReference type="GO" id="GO:0071111">
    <property type="term" value="F:cyclic-guanylate-specific phosphodiesterase activity"/>
    <property type="evidence" value="ECO:0007669"/>
    <property type="project" value="InterPro"/>
</dbReference>
<dbReference type="CDD" id="cd01948">
    <property type="entry name" value="EAL"/>
    <property type="match status" value="1"/>
</dbReference>
<dbReference type="AlphaFoldDB" id="A0A2N0QN42"/>
<dbReference type="InterPro" id="IPR001633">
    <property type="entry name" value="EAL_dom"/>
</dbReference>
<dbReference type="SUPFAM" id="SSF141868">
    <property type="entry name" value="EAL domain-like"/>
    <property type="match status" value="1"/>
</dbReference>
<evidence type="ECO:0000313" key="3">
    <source>
        <dbReference type="Proteomes" id="UP000232688"/>
    </source>
</evidence>
<dbReference type="Proteomes" id="UP000232688">
    <property type="component" value="Unassembled WGS sequence"/>
</dbReference>
<dbReference type="PROSITE" id="PS50883">
    <property type="entry name" value="EAL"/>
    <property type="match status" value="1"/>
</dbReference>